<dbReference type="AlphaFoldDB" id="A0A820SN65"/>
<dbReference type="Proteomes" id="UP000663862">
    <property type="component" value="Unassembled WGS sequence"/>
</dbReference>
<comment type="caution">
    <text evidence="2">The sequence shown here is derived from an EMBL/GenBank/DDBJ whole genome shotgun (WGS) entry which is preliminary data.</text>
</comment>
<protein>
    <submittedName>
        <fullName evidence="2">Uncharacterized protein</fullName>
    </submittedName>
</protein>
<dbReference type="Proteomes" id="UP000663869">
    <property type="component" value="Unassembled WGS sequence"/>
</dbReference>
<evidence type="ECO:0000313" key="3">
    <source>
        <dbReference type="Proteomes" id="UP000663862"/>
    </source>
</evidence>
<name>A0A820SN65_9BILA</name>
<reference evidence="2" key="1">
    <citation type="submission" date="2021-02" db="EMBL/GenBank/DDBJ databases">
        <authorList>
            <person name="Nowell W R."/>
        </authorList>
    </citation>
    <scope>NUCLEOTIDE SEQUENCE</scope>
</reference>
<evidence type="ECO:0000313" key="1">
    <source>
        <dbReference type="EMBL" id="CAF3777478.1"/>
    </source>
</evidence>
<dbReference type="EMBL" id="CAJNYU010004617">
    <property type="protein sequence ID" value="CAF3777478.1"/>
    <property type="molecule type" value="Genomic_DNA"/>
</dbReference>
<dbReference type="EMBL" id="CAJOBQ010001097">
    <property type="protein sequence ID" value="CAF4454855.1"/>
    <property type="molecule type" value="Genomic_DNA"/>
</dbReference>
<accession>A0A820SN65</accession>
<sequence>MKNIFELPQEQLNSIIMDGDDVIETAVEEVVISESAECQRNKFNMNAEAYKNSLSLCMREKSMIALPFYNRIIHDLKQKKRCAGVEILCSSTNGNRIAVIEHYYQKLACIRDIIDQWWTVNVLVGLFTVPHELVHLKVMIYSRYR</sequence>
<gene>
    <name evidence="1" type="ORF">FME351_LOCUS32317</name>
    <name evidence="2" type="ORF">TSG867_LOCUS17289</name>
</gene>
<organism evidence="2 3">
    <name type="scientific">Rotaria socialis</name>
    <dbReference type="NCBI Taxonomy" id="392032"/>
    <lineage>
        <taxon>Eukaryota</taxon>
        <taxon>Metazoa</taxon>
        <taxon>Spiralia</taxon>
        <taxon>Gnathifera</taxon>
        <taxon>Rotifera</taxon>
        <taxon>Eurotatoria</taxon>
        <taxon>Bdelloidea</taxon>
        <taxon>Philodinida</taxon>
        <taxon>Philodinidae</taxon>
        <taxon>Rotaria</taxon>
    </lineage>
</organism>
<evidence type="ECO:0000313" key="2">
    <source>
        <dbReference type="EMBL" id="CAF4454855.1"/>
    </source>
</evidence>
<proteinExistence type="predicted"/>